<reference evidence="2 3" key="1">
    <citation type="submission" date="2018-01" db="EMBL/GenBank/DDBJ databases">
        <title>Genome Sequencing and Assembly of Anaerobacter polyendosporus strain CT4.</title>
        <authorList>
            <person name="Tachaapaikoon C."/>
            <person name="Sutheeworapong S."/>
            <person name="Jenjaroenpun P."/>
            <person name="Wongsurawat T."/>
            <person name="Nookeaw I."/>
            <person name="Cheawchanlertfa P."/>
            <person name="Kosugi A."/>
            <person name="Cheevadhanarak S."/>
            <person name="Ratanakhanokchai K."/>
        </authorList>
    </citation>
    <scope>NUCLEOTIDE SEQUENCE [LARGE SCALE GENOMIC DNA]</scope>
    <source>
        <strain evidence="2 3">CT4</strain>
    </source>
</reference>
<evidence type="ECO:0000313" key="3">
    <source>
        <dbReference type="Proteomes" id="UP000286268"/>
    </source>
</evidence>
<feature type="transmembrane region" description="Helical" evidence="1">
    <location>
        <begin position="12"/>
        <end position="32"/>
    </location>
</feature>
<evidence type="ECO:0000313" key="2">
    <source>
        <dbReference type="EMBL" id="QAA32305.1"/>
    </source>
</evidence>
<accession>A0A3R5QTM2</accession>
<evidence type="ECO:0000256" key="1">
    <source>
        <dbReference type="SAM" id="Phobius"/>
    </source>
</evidence>
<dbReference type="EMBL" id="CP025746">
    <property type="protein sequence ID" value="QAA32305.1"/>
    <property type="molecule type" value="Genomic_DNA"/>
</dbReference>
<dbReference type="KEGG" id="cmah:C1I91_12030"/>
<organism evidence="2 3">
    <name type="scientific">Clostridium manihotivorum</name>
    <dbReference type="NCBI Taxonomy" id="2320868"/>
    <lineage>
        <taxon>Bacteria</taxon>
        <taxon>Bacillati</taxon>
        <taxon>Bacillota</taxon>
        <taxon>Clostridia</taxon>
        <taxon>Eubacteriales</taxon>
        <taxon>Clostridiaceae</taxon>
        <taxon>Clostridium</taxon>
    </lineage>
</organism>
<name>A0A3R5QTM2_9CLOT</name>
<dbReference type="Proteomes" id="UP000286268">
    <property type="component" value="Chromosome"/>
</dbReference>
<proteinExistence type="predicted"/>
<keyword evidence="1" id="KW-1133">Transmembrane helix</keyword>
<keyword evidence="1" id="KW-0472">Membrane</keyword>
<gene>
    <name evidence="2" type="ORF">C1I91_12030</name>
</gene>
<protein>
    <submittedName>
        <fullName evidence="2">Uncharacterized protein</fullName>
    </submittedName>
</protein>
<feature type="transmembrane region" description="Helical" evidence="1">
    <location>
        <begin position="44"/>
        <end position="62"/>
    </location>
</feature>
<keyword evidence="3" id="KW-1185">Reference proteome</keyword>
<sequence length="97" mass="11642">MLYNCSNKKQFLKLAIYIVIFKNLSLIEVISWLKLAFHGDNITLHYYICMYLINVGGFFLYNYSNKKQFLRLAIYIVLLKNLILYRNNFLAKTSFPW</sequence>
<dbReference type="AlphaFoldDB" id="A0A3R5QTM2"/>
<keyword evidence="1" id="KW-0812">Transmembrane</keyword>